<protein>
    <submittedName>
        <fullName evidence="1">Uncharacterized protein</fullName>
    </submittedName>
</protein>
<evidence type="ECO:0000313" key="1">
    <source>
        <dbReference type="EMBL" id="PHZ85835.1"/>
    </source>
</evidence>
<dbReference type="Proteomes" id="UP000229730">
    <property type="component" value="Unassembled WGS sequence"/>
</dbReference>
<organism evidence="1 2">
    <name type="scientific">Paremcibacter congregatus</name>
    <dbReference type="NCBI Taxonomy" id="2043170"/>
    <lineage>
        <taxon>Bacteria</taxon>
        <taxon>Pseudomonadati</taxon>
        <taxon>Pseudomonadota</taxon>
        <taxon>Alphaproteobacteria</taxon>
        <taxon>Emcibacterales</taxon>
        <taxon>Emcibacteraceae</taxon>
        <taxon>Paremcibacter</taxon>
    </lineage>
</organism>
<sequence>MKLVYLTPKKVTLVTSDLTSTEQLLLWSLRTWVLGYIRKAPVQDDISRAYSHYKVPEASTLLAHFMYALSFGAKRTIDISCPLKGGLSPDELTLLNIFSNFQAGNMSLACCMLNDFCDEKYIMQARYHALEFTHLTGSQGNMTFSLHRLDNCTPCAVPATDQMFYRKFTKPSYAI</sequence>
<accession>A0A2G4YU29</accession>
<proteinExistence type="predicted"/>
<dbReference type="OrthoDB" id="7278063at2"/>
<dbReference type="EMBL" id="PDEM01000009">
    <property type="protein sequence ID" value="PHZ85835.1"/>
    <property type="molecule type" value="Genomic_DNA"/>
</dbReference>
<evidence type="ECO:0000313" key="2">
    <source>
        <dbReference type="Proteomes" id="UP000229730"/>
    </source>
</evidence>
<dbReference type="AlphaFoldDB" id="A0A2G4YU29"/>
<keyword evidence="2" id="KW-1185">Reference proteome</keyword>
<comment type="caution">
    <text evidence="1">The sequence shown here is derived from an EMBL/GenBank/DDBJ whole genome shotgun (WGS) entry which is preliminary data.</text>
</comment>
<dbReference type="InParanoid" id="A0A2G4YU29"/>
<gene>
    <name evidence="1" type="ORF">CRD36_03920</name>
</gene>
<reference evidence="1 2" key="1">
    <citation type="submission" date="2017-10" db="EMBL/GenBank/DDBJ databases">
        <title>Frigbacter circumglobatus gen. nov. sp. nov., isolated from sediment cultured in situ.</title>
        <authorList>
            <person name="Zhao Z."/>
        </authorList>
    </citation>
    <scope>NUCLEOTIDE SEQUENCE [LARGE SCALE GENOMIC DNA]</scope>
    <source>
        <strain evidence="1 2">ZYL</strain>
    </source>
</reference>
<dbReference type="RefSeq" id="WP_099471420.1">
    <property type="nucleotide sequence ID" value="NZ_CP041025.1"/>
</dbReference>
<name>A0A2G4YU29_9PROT</name>